<dbReference type="GO" id="GO:0003700">
    <property type="term" value="F:DNA-binding transcription factor activity"/>
    <property type="evidence" value="ECO:0007669"/>
    <property type="project" value="TreeGrafter"/>
</dbReference>
<keyword evidence="2 4" id="KW-0238">DNA-binding</keyword>
<evidence type="ECO:0000313" key="7">
    <source>
        <dbReference type="EMBL" id="MEJ8569547.1"/>
    </source>
</evidence>
<feature type="region of interest" description="Disordered" evidence="5">
    <location>
        <begin position="1"/>
        <end position="22"/>
    </location>
</feature>
<feature type="domain" description="HTH tetR-type" evidence="6">
    <location>
        <begin position="23"/>
        <end position="83"/>
    </location>
</feature>
<reference evidence="7 8" key="1">
    <citation type="submission" date="2024-02" db="EMBL/GenBank/DDBJ databases">
        <title>A novel Wenzhouxiangellaceae bacterium, isolated from coastal sediments.</title>
        <authorList>
            <person name="Du Z.-J."/>
            <person name="Ye Y.-Q."/>
            <person name="Zhang X.-Y."/>
        </authorList>
    </citation>
    <scope>NUCLEOTIDE SEQUENCE [LARGE SCALE GENOMIC DNA]</scope>
    <source>
        <strain evidence="7 8">CH-27</strain>
    </source>
</reference>
<dbReference type="EMBL" id="JAZHOG010000015">
    <property type="protein sequence ID" value="MEJ8569547.1"/>
    <property type="molecule type" value="Genomic_DNA"/>
</dbReference>
<keyword evidence="8" id="KW-1185">Reference proteome</keyword>
<keyword evidence="3" id="KW-0804">Transcription</keyword>
<dbReference type="InterPro" id="IPR009057">
    <property type="entry name" value="Homeodomain-like_sf"/>
</dbReference>
<organism evidence="7 8">
    <name type="scientific">Elongatibacter sediminis</name>
    <dbReference type="NCBI Taxonomy" id="3119006"/>
    <lineage>
        <taxon>Bacteria</taxon>
        <taxon>Pseudomonadati</taxon>
        <taxon>Pseudomonadota</taxon>
        <taxon>Gammaproteobacteria</taxon>
        <taxon>Chromatiales</taxon>
        <taxon>Wenzhouxiangellaceae</taxon>
        <taxon>Elongatibacter</taxon>
    </lineage>
</organism>
<dbReference type="Gene3D" id="1.10.357.10">
    <property type="entry name" value="Tetracycline Repressor, domain 2"/>
    <property type="match status" value="1"/>
</dbReference>
<dbReference type="PANTHER" id="PTHR30055">
    <property type="entry name" value="HTH-TYPE TRANSCRIPTIONAL REGULATOR RUTR"/>
    <property type="match status" value="1"/>
</dbReference>
<keyword evidence="1" id="KW-0805">Transcription regulation</keyword>
<evidence type="ECO:0000256" key="3">
    <source>
        <dbReference type="ARBA" id="ARBA00023163"/>
    </source>
</evidence>
<evidence type="ECO:0000256" key="2">
    <source>
        <dbReference type="ARBA" id="ARBA00023125"/>
    </source>
</evidence>
<evidence type="ECO:0000256" key="5">
    <source>
        <dbReference type="SAM" id="MobiDB-lite"/>
    </source>
</evidence>
<dbReference type="PANTHER" id="PTHR30055:SF234">
    <property type="entry name" value="HTH-TYPE TRANSCRIPTIONAL REGULATOR BETI"/>
    <property type="match status" value="1"/>
</dbReference>
<dbReference type="InterPro" id="IPR001647">
    <property type="entry name" value="HTH_TetR"/>
</dbReference>
<dbReference type="PROSITE" id="PS50977">
    <property type="entry name" value="HTH_TETR_2"/>
    <property type="match status" value="1"/>
</dbReference>
<evidence type="ECO:0000259" key="6">
    <source>
        <dbReference type="PROSITE" id="PS50977"/>
    </source>
</evidence>
<proteinExistence type="predicted"/>
<gene>
    <name evidence="7" type="ORF">V3330_18110</name>
</gene>
<protein>
    <submittedName>
        <fullName evidence="7">TetR/AcrR family transcriptional regulator</fullName>
    </submittedName>
</protein>
<dbReference type="GO" id="GO:0000976">
    <property type="term" value="F:transcription cis-regulatory region binding"/>
    <property type="evidence" value="ECO:0007669"/>
    <property type="project" value="TreeGrafter"/>
</dbReference>
<dbReference type="Proteomes" id="UP001359886">
    <property type="component" value="Unassembled WGS sequence"/>
</dbReference>
<dbReference type="AlphaFoldDB" id="A0AAW9R979"/>
<evidence type="ECO:0000256" key="1">
    <source>
        <dbReference type="ARBA" id="ARBA00023015"/>
    </source>
</evidence>
<dbReference type="RefSeq" id="WP_354696870.1">
    <property type="nucleotide sequence ID" value="NZ_JAZHOG010000015.1"/>
</dbReference>
<dbReference type="PRINTS" id="PR00455">
    <property type="entry name" value="HTHTETR"/>
</dbReference>
<comment type="caution">
    <text evidence="7">The sequence shown here is derived from an EMBL/GenBank/DDBJ whole genome shotgun (WGS) entry which is preliminary data.</text>
</comment>
<sequence>MGGANNKQRSVQARKRPVQKRSENSLERILAVSAEILEQAGVEGFNTNEISKRSGVAIGSVYHYFPNKEAILFALCSRWLDSITAKYESFEELGLDGEDPRAFWRALIDRLFEGYRMTRGLRAITQATEMWPQIKELDVRFDEKVILRIGFYLRLLGIKASQREQKRLSTLILNMLHYGLLLSVSMSSGEADKNLDDITENLVSMVERHRPT</sequence>
<dbReference type="Pfam" id="PF00440">
    <property type="entry name" value="TetR_N"/>
    <property type="match status" value="1"/>
</dbReference>
<dbReference type="InterPro" id="IPR050109">
    <property type="entry name" value="HTH-type_TetR-like_transc_reg"/>
</dbReference>
<feature type="compositionally biased region" description="Polar residues" evidence="5">
    <location>
        <begin position="1"/>
        <end position="11"/>
    </location>
</feature>
<dbReference type="SUPFAM" id="SSF46689">
    <property type="entry name" value="Homeodomain-like"/>
    <property type="match status" value="1"/>
</dbReference>
<name>A0AAW9R979_9GAMM</name>
<accession>A0AAW9R979</accession>
<feature type="DNA-binding region" description="H-T-H motif" evidence="4">
    <location>
        <begin position="46"/>
        <end position="65"/>
    </location>
</feature>
<evidence type="ECO:0000256" key="4">
    <source>
        <dbReference type="PROSITE-ProRule" id="PRU00335"/>
    </source>
</evidence>
<evidence type="ECO:0000313" key="8">
    <source>
        <dbReference type="Proteomes" id="UP001359886"/>
    </source>
</evidence>